<dbReference type="SUPFAM" id="SSF111069">
    <property type="entry name" value="Hypothetical protein yfbM"/>
    <property type="match status" value="1"/>
</dbReference>
<dbReference type="Proteomes" id="UP000030760">
    <property type="component" value="Unassembled WGS sequence"/>
</dbReference>
<dbReference type="Gene3D" id="3.40.1760.10">
    <property type="entry name" value="YfbM-like super family"/>
    <property type="match status" value="1"/>
</dbReference>
<keyword evidence="1" id="KW-0472">Membrane</keyword>
<evidence type="ECO:0000313" key="3">
    <source>
        <dbReference type="Proteomes" id="UP000030760"/>
    </source>
</evidence>
<protein>
    <submittedName>
        <fullName evidence="2">Uncharacterized protein</fullName>
    </submittedName>
</protein>
<dbReference type="AlphaFoldDB" id="M3FJN7"/>
<keyword evidence="1" id="KW-0812">Transmembrane</keyword>
<evidence type="ECO:0000313" key="2">
    <source>
        <dbReference type="EMBL" id="EMF53145.1"/>
    </source>
</evidence>
<keyword evidence="1" id="KW-1133">Transmembrane helix</keyword>
<name>M3FJN7_9ACTN</name>
<dbReference type="EMBL" id="KB405094">
    <property type="protein sequence ID" value="EMF53145.1"/>
    <property type="molecule type" value="Genomic_DNA"/>
</dbReference>
<accession>M3FJN7</accession>
<gene>
    <name evidence="2" type="ORF">SBD_6221</name>
</gene>
<dbReference type="Pfam" id="PF08974">
    <property type="entry name" value="DUF1877"/>
    <property type="match status" value="1"/>
</dbReference>
<reference evidence="3" key="1">
    <citation type="journal article" date="2013" name="Genome Announc.">
        <title>Draft Genome Sequence of Streptomyces bottropensis ATCC 25435, a Bottromycin-Producing Actinomycete.</title>
        <authorList>
            <person name="Zhang H."/>
            <person name="Zhou W."/>
            <person name="Zhuang Y."/>
            <person name="Liang X."/>
            <person name="Liu T."/>
        </authorList>
    </citation>
    <scope>NUCLEOTIDE SEQUENCE [LARGE SCALE GENOMIC DNA]</scope>
    <source>
        <strain evidence="3">ATCC 25435</strain>
    </source>
</reference>
<organism evidence="2 3">
    <name type="scientific">Streptomyces bottropensis ATCC 25435</name>
    <dbReference type="NCBI Taxonomy" id="1054862"/>
    <lineage>
        <taxon>Bacteria</taxon>
        <taxon>Bacillati</taxon>
        <taxon>Actinomycetota</taxon>
        <taxon>Actinomycetes</taxon>
        <taxon>Kitasatosporales</taxon>
        <taxon>Streptomycetaceae</taxon>
        <taxon>Streptomyces</taxon>
    </lineage>
</organism>
<dbReference type="InterPro" id="IPR035944">
    <property type="entry name" value="YfbM-like_sf"/>
</dbReference>
<proteinExistence type="predicted"/>
<sequence>MHGEEEIPGAEDWGYGLPQYLTPEQVRAAAAALGGLSSDVLVRDVTEVELAQADLYPNIAGEGLQWLQYVTHHYDALVPFFRAAAAAGDAMVVWLDVADAPAGRCGAVLRSPKHSTTTDGDRLFATVNPGLVPGDIRCAERLALRSASVVEGIVGSLIVAVVLGAGVYFRRWVKRGDPLTVTGEVLVPKAWEMALPSDDALPQHVPQDKRTYMPMYWLLRQRGAADFKATTAKLLVENQTEQPLTITNIKVHKQQIGEPFCATWVRYPPAGAAGAIVLDFLLDESIPEAWEAAYEDSISRLTRTGNRPYFDDNVITLSPGESQSLLITGRAESVRCSWWLQIEVVQAGQRRVVDVVPEGGALLTSGTPTGGFERQLEWSWYEGADASFVPPPWLT</sequence>
<evidence type="ECO:0000256" key="1">
    <source>
        <dbReference type="SAM" id="Phobius"/>
    </source>
</evidence>
<feature type="transmembrane region" description="Helical" evidence="1">
    <location>
        <begin position="147"/>
        <end position="169"/>
    </location>
</feature>
<dbReference type="InterPro" id="IPR015068">
    <property type="entry name" value="DUF1877"/>
</dbReference>